<reference evidence="3 4" key="1">
    <citation type="submission" date="2013-10" db="EMBL/GenBank/DDBJ databases">
        <title>Whole Genome Shotgun Sequence of Photorhabdus temperata J3.</title>
        <authorList>
            <person name="Park G.-S."/>
            <person name="Hong S.-J."/>
            <person name="Shin J.-H."/>
        </authorList>
    </citation>
    <scope>NUCLEOTIDE SEQUENCE [LARGE SCALE GENOMIC DNA]</scope>
    <source>
        <strain evidence="3 4">J3</strain>
    </source>
</reference>
<evidence type="ECO:0008006" key="5">
    <source>
        <dbReference type="Google" id="ProtNLM"/>
    </source>
</evidence>
<organism evidence="3 4">
    <name type="scientific">Photorhabdus temperata J3</name>
    <dbReference type="NCBI Taxonomy" id="1389415"/>
    <lineage>
        <taxon>Bacteria</taxon>
        <taxon>Pseudomonadati</taxon>
        <taxon>Pseudomonadota</taxon>
        <taxon>Gammaproteobacteria</taxon>
        <taxon>Enterobacterales</taxon>
        <taxon>Morganellaceae</taxon>
        <taxon>Photorhabdus</taxon>
    </lineage>
</organism>
<accession>U7R5M3</accession>
<gene>
    <name evidence="3" type="ORF">O185_01135</name>
</gene>
<dbReference type="NCBIfam" id="TIGR03021">
    <property type="entry name" value="pilP_fam"/>
    <property type="match status" value="1"/>
</dbReference>
<feature type="compositionally biased region" description="Polar residues" evidence="1">
    <location>
        <begin position="61"/>
        <end position="73"/>
    </location>
</feature>
<name>U7R5M3_PHOTE</name>
<comment type="caution">
    <text evidence="3">The sequence shown here is derived from an EMBL/GenBank/DDBJ whole genome shotgun (WGS) entry which is preliminary data.</text>
</comment>
<feature type="region of interest" description="Disordered" evidence="1">
    <location>
        <begin position="52"/>
        <end position="74"/>
    </location>
</feature>
<dbReference type="PATRIC" id="fig|1389415.4.peg.213"/>
<proteinExistence type="predicted"/>
<dbReference type="InterPro" id="IPR022753">
    <property type="entry name" value="T4SS_pilus_biogen_PilP"/>
</dbReference>
<evidence type="ECO:0000313" key="3">
    <source>
        <dbReference type="EMBL" id="ERT14895.1"/>
    </source>
</evidence>
<feature type="chain" id="PRO_5004686756" description="Type IV pilus biogenesis protein PilP" evidence="2">
    <location>
        <begin position="24"/>
        <end position="138"/>
    </location>
</feature>
<feature type="signal peptide" evidence="2">
    <location>
        <begin position="1"/>
        <end position="23"/>
    </location>
</feature>
<dbReference type="Proteomes" id="UP000017133">
    <property type="component" value="Unassembled WGS sequence"/>
</dbReference>
<dbReference type="AlphaFoldDB" id="U7R5M3"/>
<keyword evidence="2" id="KW-0732">Signal</keyword>
<protein>
    <recommendedName>
        <fullName evidence="5">Type IV pilus biogenesis protein PilP</fullName>
    </recommendedName>
</protein>
<evidence type="ECO:0000256" key="1">
    <source>
        <dbReference type="SAM" id="MobiDB-lite"/>
    </source>
</evidence>
<keyword evidence="4" id="KW-1185">Reference proteome</keyword>
<evidence type="ECO:0000313" key="4">
    <source>
        <dbReference type="Proteomes" id="UP000017133"/>
    </source>
</evidence>
<sequence>MVRDNIIRLCSLSLIAFYGIAHADVSTLGDLDKLQSERFYYEAKAAANKAKREADGEIENITDNTGATGSPANPRNLDVMPSLVKINGRKANIALPDGTTRTVTLGEMLPGGRYQVMSVNLNGVIVRRITDGKQFYLN</sequence>
<evidence type="ECO:0000256" key="2">
    <source>
        <dbReference type="SAM" id="SignalP"/>
    </source>
</evidence>
<dbReference type="RefSeq" id="WP_023043457.1">
    <property type="nucleotide sequence ID" value="NZ_AXDT01000012.1"/>
</dbReference>
<dbReference type="EMBL" id="AXDT01000012">
    <property type="protein sequence ID" value="ERT14895.1"/>
    <property type="molecule type" value="Genomic_DNA"/>
</dbReference>